<evidence type="ECO:0000313" key="4">
    <source>
        <dbReference type="EMBL" id="GHO82376.1"/>
    </source>
</evidence>
<feature type="domain" description="GFO/IDH/MocA-like oxidoreductase" evidence="3">
    <location>
        <begin position="131"/>
        <end position="259"/>
    </location>
</feature>
<evidence type="ECO:0000259" key="2">
    <source>
        <dbReference type="Pfam" id="PF01408"/>
    </source>
</evidence>
<dbReference type="Gene3D" id="3.30.360.10">
    <property type="entry name" value="Dihydrodipicolinate Reductase, domain 2"/>
    <property type="match status" value="1"/>
</dbReference>
<dbReference type="SUPFAM" id="SSF51735">
    <property type="entry name" value="NAD(P)-binding Rossmann-fold domains"/>
    <property type="match status" value="1"/>
</dbReference>
<reference evidence="4 5" key="1">
    <citation type="journal article" date="2021" name="Int. J. Syst. Evol. Microbiol.">
        <title>Reticulibacter mediterranei gen. nov., sp. nov., within the new family Reticulibacteraceae fam. nov., and Ktedonospora formicarum gen. nov., sp. nov., Ktedonobacter robiniae sp. nov., Dictyobacter formicarum sp. nov. and Dictyobacter arantiisoli sp. nov., belonging to the class Ktedonobacteria.</title>
        <authorList>
            <person name="Yabe S."/>
            <person name="Zheng Y."/>
            <person name="Wang C.M."/>
            <person name="Sakai Y."/>
            <person name="Abe K."/>
            <person name="Yokota A."/>
            <person name="Donadio S."/>
            <person name="Cavaletti L."/>
            <person name="Monciardini P."/>
        </authorList>
    </citation>
    <scope>NUCLEOTIDE SEQUENCE [LARGE SCALE GENOMIC DNA]</scope>
    <source>
        <strain evidence="4 5">SOSP1-9</strain>
    </source>
</reference>
<dbReference type="SUPFAM" id="SSF55347">
    <property type="entry name" value="Glyceraldehyde-3-phosphate dehydrogenase-like, C-terminal domain"/>
    <property type="match status" value="1"/>
</dbReference>
<evidence type="ECO:0000259" key="3">
    <source>
        <dbReference type="Pfam" id="PF22725"/>
    </source>
</evidence>
<evidence type="ECO:0000256" key="1">
    <source>
        <dbReference type="ARBA" id="ARBA00023002"/>
    </source>
</evidence>
<dbReference type="Pfam" id="PF01408">
    <property type="entry name" value="GFO_IDH_MocA"/>
    <property type="match status" value="1"/>
</dbReference>
<dbReference type="RefSeq" id="WP_201360062.1">
    <property type="nucleotide sequence ID" value="NZ_BNJJ01000001.1"/>
</dbReference>
<dbReference type="InterPro" id="IPR055170">
    <property type="entry name" value="GFO_IDH_MocA-like_dom"/>
</dbReference>
<proteinExistence type="predicted"/>
<gene>
    <name evidence="4" type="ORF">KSZ_03820</name>
</gene>
<feature type="domain" description="Gfo/Idh/MocA-like oxidoreductase N-terminal" evidence="2">
    <location>
        <begin position="4"/>
        <end position="118"/>
    </location>
</feature>
<dbReference type="PANTHER" id="PTHR43818:SF11">
    <property type="entry name" value="BCDNA.GH03377"/>
    <property type="match status" value="1"/>
</dbReference>
<dbReference type="EMBL" id="BNJJ01000001">
    <property type="protein sequence ID" value="GHO82376.1"/>
    <property type="molecule type" value="Genomic_DNA"/>
</dbReference>
<keyword evidence="1" id="KW-0560">Oxidoreductase</keyword>
<comment type="caution">
    <text evidence="4">The sequence shown here is derived from an EMBL/GenBank/DDBJ whole genome shotgun (WGS) entry which is preliminary data.</text>
</comment>
<dbReference type="InterPro" id="IPR000683">
    <property type="entry name" value="Gfo/Idh/MocA-like_OxRdtase_N"/>
</dbReference>
<dbReference type="PANTHER" id="PTHR43818">
    <property type="entry name" value="BCDNA.GH03377"/>
    <property type="match status" value="1"/>
</dbReference>
<organism evidence="4 5">
    <name type="scientific">Dictyobacter formicarum</name>
    <dbReference type="NCBI Taxonomy" id="2778368"/>
    <lineage>
        <taxon>Bacteria</taxon>
        <taxon>Bacillati</taxon>
        <taxon>Chloroflexota</taxon>
        <taxon>Ktedonobacteria</taxon>
        <taxon>Ktedonobacterales</taxon>
        <taxon>Dictyobacteraceae</taxon>
        <taxon>Dictyobacter</taxon>
    </lineage>
</organism>
<sequence length="356" mass="38598">MRKVRVAVVGCGKVSEHYLPHLQQSSVVELVAVCDPLIERAQRHAQAYSIEHAFQDIDQMLCEMNFELLVNLTPMPLHASFNRKALEAGRHVWCEKPIATDLKEAQVLLALAQQQGVGLWGAPSGPISPAFQSMAKVLSTGTLGQVYVAHGIFGWSGPTWPGSAWFYQKGGGSLFDLGVYNLTMLTGLLGPAHSVVAMAGTAIQERVIAGEIIPVEADDNTALILDHGNAVYSVIQTGFVYAAQRDDWTIQVIGTNGAMTMGGYAWSPRDVSIYIGDQMKASGQWETVWQGPDGYVFWGGATYIAECLAKGEKPLLSGEHAVHVLEVMLAALRAAKTGHRIQITSTFPWPLLKEGE</sequence>
<keyword evidence="5" id="KW-1185">Reference proteome</keyword>
<evidence type="ECO:0000313" key="5">
    <source>
        <dbReference type="Proteomes" id="UP000635565"/>
    </source>
</evidence>
<dbReference type="InterPro" id="IPR036291">
    <property type="entry name" value="NAD(P)-bd_dom_sf"/>
</dbReference>
<dbReference type="InterPro" id="IPR050463">
    <property type="entry name" value="Gfo/Idh/MocA_oxidrdct_glycsds"/>
</dbReference>
<name>A0ABQ3VA52_9CHLR</name>
<protein>
    <submittedName>
        <fullName evidence="4">Oxidoreductase</fullName>
    </submittedName>
</protein>
<dbReference type="Gene3D" id="3.40.50.720">
    <property type="entry name" value="NAD(P)-binding Rossmann-like Domain"/>
    <property type="match status" value="1"/>
</dbReference>
<dbReference type="Pfam" id="PF22725">
    <property type="entry name" value="GFO_IDH_MocA_C3"/>
    <property type="match status" value="1"/>
</dbReference>
<dbReference type="Proteomes" id="UP000635565">
    <property type="component" value="Unassembled WGS sequence"/>
</dbReference>
<accession>A0ABQ3VA52</accession>